<evidence type="ECO:0000259" key="24">
    <source>
        <dbReference type="Pfam" id="PF00905"/>
    </source>
</evidence>
<evidence type="ECO:0000256" key="5">
    <source>
        <dbReference type="ARBA" id="ARBA00012448"/>
    </source>
</evidence>
<evidence type="ECO:0000256" key="1">
    <source>
        <dbReference type="ARBA" id="ARBA00004370"/>
    </source>
</evidence>
<evidence type="ECO:0000256" key="3">
    <source>
        <dbReference type="ARBA" id="ARBA00007090"/>
    </source>
</evidence>
<comment type="pathway">
    <text evidence="2">Cell wall biogenesis; peptidoglycan biosynthesis.</text>
</comment>
<dbReference type="SUPFAM" id="SSF53955">
    <property type="entry name" value="Lysozyme-like"/>
    <property type="match status" value="1"/>
</dbReference>
<dbReference type="EC" id="3.4.16.4" evidence="5"/>
<comment type="catalytic activity">
    <reaction evidence="20">
        <text>Preferential cleavage: (Ac)2-L-Lys-D-Ala-|-D-Ala. Also transpeptidation of peptidyl-alanyl moieties that are N-acyl substituents of D-alanine.</text>
        <dbReference type="EC" id="3.4.16.4"/>
    </reaction>
</comment>
<comment type="subcellular location">
    <subcellularLocation>
        <location evidence="1">Membrane</location>
    </subcellularLocation>
</comment>
<evidence type="ECO:0000256" key="21">
    <source>
        <dbReference type="ARBA" id="ARBA00044770"/>
    </source>
</evidence>
<keyword evidence="14" id="KW-0573">Peptidoglycan synthesis</keyword>
<dbReference type="EC" id="2.4.99.28" evidence="21"/>
<dbReference type="InterPro" id="IPR028166">
    <property type="entry name" value="UB2H"/>
</dbReference>
<keyword evidence="18" id="KW-0961">Cell wall biogenesis/degradation</keyword>
<keyword evidence="9" id="KW-0328">Glycosyltransferase</keyword>
<dbReference type="GO" id="GO:0008360">
    <property type="term" value="P:regulation of cell shape"/>
    <property type="evidence" value="ECO:0007669"/>
    <property type="project" value="UniProtKB-KW"/>
</dbReference>
<dbReference type="GO" id="GO:0009002">
    <property type="term" value="F:serine-type D-Ala-D-Ala carboxypeptidase activity"/>
    <property type="evidence" value="ECO:0007669"/>
    <property type="project" value="UniProtKB-EC"/>
</dbReference>
<dbReference type="GO" id="GO:0071555">
    <property type="term" value="P:cell wall organization"/>
    <property type="evidence" value="ECO:0007669"/>
    <property type="project" value="UniProtKB-KW"/>
</dbReference>
<sequence>MRRPAGSKMTKIQGFGKRRSWLGRFLKLGVAFGIVLTVAGFAGYTFLVKAIEKRFAGRLWSVPAVVLSHSLMIYPGMPLGPAQFEEVLAARGYRVTTGAGPGPGEYMRRKDEIRVFFRGFSYPGTTLKPREVTVRFQGERVAGIEEAGAGGRPYVEVEPVVLARLFGENRETRILINLEDVPDHLTKAVVAIEDRRFFEHRGIDGWGIARALWADLMAGRIVQGGSTITQQLVKNYFLEPERTLKRKLLEAAMAVVLEARYSKEDILEMYLNEIYLGQWRSMAIHGIGEAARFYFGRNVEDLSLGESAVLAGMIQAPNRYSPYKNPDLCRERRNVVLQRMRDLQFITAQAYEKALSEPIRTAPRPMPGTMAPYYVDLVRAQLEALYSKETLASEGLVIYTAYHPEIAWEAEKAVKEGLAELEARNPRLRAEEPTEVLQAALVVVHPKTGALTALVGGRDYALSTFNRALQAHRQPGSAFKPFVYLTALDRLTPLSRIDDVPKVYKADGSVWTPRNYDGHYRGTVTVREALTYSLNAATVNMAAQIGFESVVETARRLGFRSRLDPFPSLALGAFEVTPLEMAGAYAALANEGQRPELMTIRKVVTPKGTVLERRHMEMTTVTTPAKAFLITHMLQNVVEEGTARGLSSLGITFPCAGKTGTTSDYRDSWFVGYTSDLLALVWVGFDDNRSTGLSGATGALRLWARFMKNIRPWIAPQPFAVPPGVVERRVCAESEEPATPWCPRTETAYFLEDLVPTTVCPLHGN</sequence>
<evidence type="ECO:0000256" key="11">
    <source>
        <dbReference type="ARBA" id="ARBA00022692"/>
    </source>
</evidence>
<evidence type="ECO:0000256" key="19">
    <source>
        <dbReference type="ARBA" id="ARBA00032454"/>
    </source>
</evidence>
<evidence type="ECO:0000256" key="4">
    <source>
        <dbReference type="ARBA" id="ARBA00007739"/>
    </source>
</evidence>
<accession>A0A831ZYN9</accession>
<keyword evidence="7" id="KW-0121">Carboxypeptidase</keyword>
<keyword evidence="13" id="KW-0133">Cell shape</keyword>
<dbReference type="Pfam" id="PF00905">
    <property type="entry name" value="Transpeptidase"/>
    <property type="match status" value="1"/>
</dbReference>
<keyword evidence="15 23" id="KW-1133">Transmembrane helix</keyword>
<dbReference type="EMBL" id="DSTK01000027">
    <property type="protein sequence ID" value="HFK97487.1"/>
    <property type="molecule type" value="Genomic_DNA"/>
</dbReference>
<evidence type="ECO:0000256" key="12">
    <source>
        <dbReference type="ARBA" id="ARBA00022801"/>
    </source>
</evidence>
<dbReference type="InterPro" id="IPR023346">
    <property type="entry name" value="Lysozyme-like_dom_sf"/>
</dbReference>
<dbReference type="PANTHER" id="PTHR32282">
    <property type="entry name" value="BINDING PROTEIN TRANSPEPTIDASE, PUTATIVE-RELATED"/>
    <property type="match status" value="1"/>
</dbReference>
<comment type="similarity">
    <text evidence="3">In the C-terminal section; belongs to the transpeptidase family.</text>
</comment>
<evidence type="ECO:0000256" key="16">
    <source>
        <dbReference type="ARBA" id="ARBA00023136"/>
    </source>
</evidence>
<dbReference type="Gene3D" id="1.10.3810.10">
    <property type="entry name" value="Biosynthetic peptidoglycan transglycosylase-like"/>
    <property type="match status" value="1"/>
</dbReference>
<organism evidence="27">
    <name type="scientific">Desulfacinum infernum</name>
    <dbReference type="NCBI Taxonomy" id="35837"/>
    <lineage>
        <taxon>Bacteria</taxon>
        <taxon>Pseudomonadati</taxon>
        <taxon>Thermodesulfobacteriota</taxon>
        <taxon>Syntrophobacteria</taxon>
        <taxon>Syntrophobacterales</taxon>
        <taxon>Syntrophobacteraceae</taxon>
        <taxon>Desulfacinum</taxon>
    </lineage>
</organism>
<dbReference type="InterPro" id="IPR012338">
    <property type="entry name" value="Beta-lactam/transpept-like"/>
</dbReference>
<evidence type="ECO:0000256" key="2">
    <source>
        <dbReference type="ARBA" id="ARBA00004752"/>
    </source>
</evidence>
<keyword evidence="16 23" id="KW-0472">Membrane</keyword>
<evidence type="ECO:0000256" key="20">
    <source>
        <dbReference type="ARBA" id="ARBA00034000"/>
    </source>
</evidence>
<evidence type="ECO:0000313" key="27">
    <source>
        <dbReference type="EMBL" id="HFK97487.1"/>
    </source>
</evidence>
<dbReference type="GO" id="GO:0009274">
    <property type="term" value="C:peptidoglycan-based cell wall"/>
    <property type="evidence" value="ECO:0007669"/>
    <property type="project" value="InterPro"/>
</dbReference>
<dbReference type="GO" id="GO:0046677">
    <property type="term" value="P:response to antibiotic"/>
    <property type="evidence" value="ECO:0007669"/>
    <property type="project" value="InterPro"/>
</dbReference>
<gene>
    <name evidence="27" type="ORF">ENS06_09230</name>
</gene>
<dbReference type="Pfam" id="PF14814">
    <property type="entry name" value="UB2H"/>
    <property type="match status" value="1"/>
</dbReference>
<dbReference type="GO" id="GO:0006508">
    <property type="term" value="P:proteolysis"/>
    <property type="evidence" value="ECO:0007669"/>
    <property type="project" value="UniProtKB-KW"/>
</dbReference>
<feature type="transmembrane region" description="Helical" evidence="23">
    <location>
        <begin position="21"/>
        <end position="47"/>
    </location>
</feature>
<keyword evidence="10" id="KW-0808">Transferase</keyword>
<dbReference type="SUPFAM" id="SSF56601">
    <property type="entry name" value="beta-lactamase/transpeptidase-like"/>
    <property type="match status" value="1"/>
</dbReference>
<dbReference type="InterPro" id="IPR001460">
    <property type="entry name" value="PCN-bd_Tpept"/>
</dbReference>
<dbReference type="FunFam" id="1.10.3810.10:FF:000001">
    <property type="entry name" value="Penicillin-binding protein 1A"/>
    <property type="match status" value="1"/>
</dbReference>
<dbReference type="GO" id="GO:0009252">
    <property type="term" value="P:peptidoglycan biosynthetic process"/>
    <property type="evidence" value="ECO:0007669"/>
    <property type="project" value="UniProtKB-UniPathway"/>
</dbReference>
<dbReference type="PANTHER" id="PTHR32282:SF27">
    <property type="entry name" value="PENICILLIN-BINDING PROTEIN 1A"/>
    <property type="match status" value="1"/>
</dbReference>
<evidence type="ECO:0000256" key="23">
    <source>
        <dbReference type="SAM" id="Phobius"/>
    </source>
</evidence>
<comment type="catalytic activity">
    <reaction evidence="22">
        <text>[GlcNAc-(1-&gt;4)-Mur2Ac(oyl-L-Ala-gamma-D-Glu-L-Lys-D-Ala-D-Ala)](n)-di-trans,octa-cis-undecaprenyl diphosphate + beta-D-GlcNAc-(1-&gt;4)-Mur2Ac(oyl-L-Ala-gamma-D-Glu-L-Lys-D-Ala-D-Ala)-di-trans,octa-cis-undecaprenyl diphosphate = [GlcNAc-(1-&gt;4)-Mur2Ac(oyl-L-Ala-gamma-D-Glu-L-Lys-D-Ala-D-Ala)](n+1)-di-trans,octa-cis-undecaprenyl diphosphate + di-trans,octa-cis-undecaprenyl diphosphate + H(+)</text>
        <dbReference type="Rhea" id="RHEA:23708"/>
        <dbReference type="Rhea" id="RHEA-COMP:9602"/>
        <dbReference type="Rhea" id="RHEA-COMP:9603"/>
        <dbReference type="ChEBI" id="CHEBI:15378"/>
        <dbReference type="ChEBI" id="CHEBI:58405"/>
        <dbReference type="ChEBI" id="CHEBI:60033"/>
        <dbReference type="ChEBI" id="CHEBI:78435"/>
        <dbReference type="EC" id="2.4.99.28"/>
    </reaction>
</comment>
<evidence type="ECO:0000259" key="26">
    <source>
        <dbReference type="Pfam" id="PF14814"/>
    </source>
</evidence>
<dbReference type="InterPro" id="IPR011813">
    <property type="entry name" value="PBP_1b"/>
</dbReference>
<dbReference type="GO" id="GO:0016020">
    <property type="term" value="C:membrane"/>
    <property type="evidence" value="ECO:0007669"/>
    <property type="project" value="UniProtKB-SubCell"/>
</dbReference>
<dbReference type="UniPathway" id="UPA00219"/>
<feature type="domain" description="Penicillin-binding protein transpeptidase" evidence="24">
    <location>
        <begin position="440"/>
        <end position="675"/>
    </location>
</feature>
<reference evidence="27" key="1">
    <citation type="journal article" date="2020" name="mSystems">
        <title>Genome- and Community-Level Interaction Insights into Carbon Utilization and Element Cycling Functions of Hydrothermarchaeota in Hydrothermal Sediment.</title>
        <authorList>
            <person name="Zhou Z."/>
            <person name="Liu Y."/>
            <person name="Xu W."/>
            <person name="Pan J."/>
            <person name="Luo Z.H."/>
            <person name="Li M."/>
        </authorList>
    </citation>
    <scope>NUCLEOTIDE SEQUENCE [LARGE SCALE GENOMIC DNA]</scope>
    <source>
        <strain evidence="27">SpSt-456</strain>
    </source>
</reference>
<evidence type="ECO:0000256" key="18">
    <source>
        <dbReference type="ARBA" id="ARBA00023316"/>
    </source>
</evidence>
<evidence type="ECO:0000256" key="6">
    <source>
        <dbReference type="ARBA" id="ARBA00018637"/>
    </source>
</evidence>
<protein>
    <recommendedName>
        <fullName evidence="6">Penicillin-binding protein 1B</fullName>
        <ecNumber evidence="21">2.4.99.28</ecNumber>
        <ecNumber evidence="5">3.4.16.4</ecNumber>
    </recommendedName>
    <alternativeName>
        <fullName evidence="19">Murein polymerase</fullName>
    </alternativeName>
</protein>
<name>A0A831ZYN9_9BACT</name>
<keyword evidence="8" id="KW-0645">Protease</keyword>
<proteinExistence type="inferred from homology"/>
<dbReference type="AlphaFoldDB" id="A0A831ZYN9"/>
<evidence type="ECO:0000256" key="9">
    <source>
        <dbReference type="ARBA" id="ARBA00022676"/>
    </source>
</evidence>
<evidence type="ECO:0000256" key="8">
    <source>
        <dbReference type="ARBA" id="ARBA00022670"/>
    </source>
</evidence>
<evidence type="ECO:0000256" key="22">
    <source>
        <dbReference type="ARBA" id="ARBA00049902"/>
    </source>
</evidence>
<evidence type="ECO:0000256" key="7">
    <source>
        <dbReference type="ARBA" id="ARBA00022645"/>
    </source>
</evidence>
<evidence type="ECO:0000256" key="15">
    <source>
        <dbReference type="ARBA" id="ARBA00022989"/>
    </source>
</evidence>
<comment type="similarity">
    <text evidence="4">In the N-terminal section; belongs to the glycosyltransferase 51 family.</text>
</comment>
<keyword evidence="11 23" id="KW-0812">Transmembrane</keyword>
<feature type="domain" description="Glycosyl transferase family 51" evidence="25">
    <location>
        <begin position="165"/>
        <end position="340"/>
    </location>
</feature>
<dbReference type="Gene3D" id="3.40.710.10">
    <property type="entry name" value="DD-peptidase/beta-lactamase superfamily"/>
    <property type="match status" value="1"/>
</dbReference>
<feature type="domain" description="Bifunctional transglycosylase second" evidence="26">
    <location>
        <begin position="73"/>
        <end position="149"/>
    </location>
</feature>
<dbReference type="NCBIfam" id="TIGR02074">
    <property type="entry name" value="PBP_1a_fam"/>
    <property type="match status" value="1"/>
</dbReference>
<comment type="caution">
    <text evidence="27">The sequence shown here is derived from an EMBL/GenBank/DDBJ whole genome shotgun (WGS) entry which is preliminary data.</text>
</comment>
<dbReference type="InterPro" id="IPR050396">
    <property type="entry name" value="Glycosyltr_51/Transpeptidase"/>
</dbReference>
<evidence type="ECO:0000259" key="25">
    <source>
        <dbReference type="Pfam" id="PF00912"/>
    </source>
</evidence>
<evidence type="ECO:0000256" key="10">
    <source>
        <dbReference type="ARBA" id="ARBA00022679"/>
    </source>
</evidence>
<keyword evidence="17" id="KW-0511">Multifunctional enzyme</keyword>
<dbReference type="InterPro" id="IPR036950">
    <property type="entry name" value="PBP_transglycosylase"/>
</dbReference>
<evidence type="ECO:0000256" key="17">
    <source>
        <dbReference type="ARBA" id="ARBA00023268"/>
    </source>
</evidence>
<dbReference type="GO" id="GO:0008658">
    <property type="term" value="F:penicillin binding"/>
    <property type="evidence" value="ECO:0007669"/>
    <property type="project" value="InterPro"/>
</dbReference>
<evidence type="ECO:0000256" key="14">
    <source>
        <dbReference type="ARBA" id="ARBA00022984"/>
    </source>
</evidence>
<dbReference type="PIRSF" id="PIRSF002799">
    <property type="entry name" value="PBP_1b"/>
    <property type="match status" value="1"/>
</dbReference>
<evidence type="ECO:0000256" key="13">
    <source>
        <dbReference type="ARBA" id="ARBA00022960"/>
    </source>
</evidence>
<dbReference type="InterPro" id="IPR001264">
    <property type="entry name" value="Glyco_trans_51"/>
</dbReference>
<dbReference type="GO" id="GO:0008955">
    <property type="term" value="F:peptidoglycan glycosyltransferase activity"/>
    <property type="evidence" value="ECO:0007669"/>
    <property type="project" value="UniProtKB-EC"/>
</dbReference>
<keyword evidence="12" id="KW-0378">Hydrolase</keyword>
<dbReference type="Pfam" id="PF00912">
    <property type="entry name" value="Transgly"/>
    <property type="match status" value="1"/>
</dbReference>
<dbReference type="Gene3D" id="3.30.2060.10">
    <property type="entry name" value="Penicillin-binding protein 1b domain"/>
    <property type="match status" value="1"/>
</dbReference>
<dbReference type="GO" id="GO:0030288">
    <property type="term" value="C:outer membrane-bounded periplasmic space"/>
    <property type="evidence" value="ECO:0007669"/>
    <property type="project" value="TreeGrafter"/>
</dbReference>